<evidence type="ECO:0000256" key="1">
    <source>
        <dbReference type="ARBA" id="ARBA00022692"/>
    </source>
</evidence>
<dbReference type="PROSITE" id="PS50850">
    <property type="entry name" value="MFS"/>
    <property type="match status" value="1"/>
</dbReference>
<evidence type="ECO:0000313" key="8">
    <source>
        <dbReference type="Proteomes" id="UP001375743"/>
    </source>
</evidence>
<feature type="compositionally biased region" description="Polar residues" evidence="4">
    <location>
        <begin position="78"/>
        <end position="87"/>
    </location>
</feature>
<keyword evidence="3 5" id="KW-0472">Membrane</keyword>
<name>A0ABU8XRG0_9PROT</name>
<proteinExistence type="predicted"/>
<keyword evidence="2 5" id="KW-1133">Transmembrane helix</keyword>
<comment type="caution">
    <text evidence="7">The sequence shown here is derived from an EMBL/GenBank/DDBJ whole genome shotgun (WGS) entry which is preliminary data.</text>
</comment>
<dbReference type="Proteomes" id="UP001375743">
    <property type="component" value="Unassembled WGS sequence"/>
</dbReference>
<gene>
    <name evidence="7" type="ORF">U1T56_11605</name>
</gene>
<keyword evidence="8" id="KW-1185">Reference proteome</keyword>
<evidence type="ECO:0000313" key="7">
    <source>
        <dbReference type="EMBL" id="MEK0083800.1"/>
    </source>
</evidence>
<feature type="compositionally biased region" description="Basic and acidic residues" evidence="4">
    <location>
        <begin position="67"/>
        <end position="77"/>
    </location>
</feature>
<feature type="transmembrane region" description="Helical" evidence="5">
    <location>
        <begin position="45"/>
        <end position="64"/>
    </location>
</feature>
<reference evidence="7 8" key="1">
    <citation type="submission" date="2024-01" db="EMBL/GenBank/DDBJ databases">
        <title>Multi-omics insights into the function and evolution of sodium benzoate biodegradation pathways in Benzoatithermus flavus gen. nov., sp. nov. from hot spring.</title>
        <authorList>
            <person name="Hu C.-J."/>
            <person name="Li W.-J."/>
        </authorList>
    </citation>
    <scope>NUCLEOTIDE SEQUENCE [LARGE SCALE GENOMIC DNA]</scope>
    <source>
        <strain evidence="7 8">SYSU G07066</strain>
    </source>
</reference>
<dbReference type="SUPFAM" id="SSF103473">
    <property type="entry name" value="MFS general substrate transporter"/>
    <property type="match status" value="1"/>
</dbReference>
<accession>A0ABU8XRG0</accession>
<dbReference type="InterPro" id="IPR036259">
    <property type="entry name" value="MFS_trans_sf"/>
</dbReference>
<dbReference type="EMBL" id="JBBLZC010000010">
    <property type="protein sequence ID" value="MEK0083800.1"/>
    <property type="molecule type" value="Genomic_DNA"/>
</dbReference>
<keyword evidence="1 5" id="KW-0812">Transmembrane</keyword>
<evidence type="ECO:0000256" key="5">
    <source>
        <dbReference type="SAM" id="Phobius"/>
    </source>
</evidence>
<feature type="transmembrane region" description="Helical" evidence="5">
    <location>
        <begin position="15"/>
        <end position="33"/>
    </location>
</feature>
<dbReference type="InterPro" id="IPR020846">
    <property type="entry name" value="MFS_dom"/>
</dbReference>
<feature type="region of interest" description="Disordered" evidence="4">
    <location>
        <begin position="67"/>
        <end position="87"/>
    </location>
</feature>
<evidence type="ECO:0000256" key="4">
    <source>
        <dbReference type="SAM" id="MobiDB-lite"/>
    </source>
</evidence>
<dbReference type="Gene3D" id="1.20.1720.10">
    <property type="entry name" value="Multidrug resistance protein D"/>
    <property type="match status" value="1"/>
</dbReference>
<feature type="domain" description="Major facilitator superfamily (MFS) profile" evidence="6">
    <location>
        <begin position="1"/>
        <end position="87"/>
    </location>
</feature>
<evidence type="ECO:0000256" key="2">
    <source>
        <dbReference type="ARBA" id="ARBA00022989"/>
    </source>
</evidence>
<dbReference type="RefSeq" id="WP_418159648.1">
    <property type="nucleotide sequence ID" value="NZ_JBBLZC010000010.1"/>
</dbReference>
<organism evidence="7 8">
    <name type="scientific">Benzoatithermus flavus</name>
    <dbReference type="NCBI Taxonomy" id="3108223"/>
    <lineage>
        <taxon>Bacteria</taxon>
        <taxon>Pseudomonadati</taxon>
        <taxon>Pseudomonadota</taxon>
        <taxon>Alphaproteobacteria</taxon>
        <taxon>Geminicoccales</taxon>
        <taxon>Geminicoccaceae</taxon>
        <taxon>Benzoatithermus</taxon>
    </lineage>
</organism>
<protein>
    <recommendedName>
        <fullName evidence="6">Major facilitator superfamily (MFS) profile domain-containing protein</fullName>
    </recommendedName>
</protein>
<sequence length="87" mass="9110">MPAIAAEFATTPGQVGLLVTAFTLACGLCRALRRPIGDRLGKYRIVMLACPLSAPTAGAAMLFAHRLEQRPPPRRSDTSSMDGGSGP</sequence>
<evidence type="ECO:0000259" key="6">
    <source>
        <dbReference type="PROSITE" id="PS50850"/>
    </source>
</evidence>
<evidence type="ECO:0000256" key="3">
    <source>
        <dbReference type="ARBA" id="ARBA00023136"/>
    </source>
</evidence>